<dbReference type="RefSeq" id="WP_225671493.1">
    <property type="nucleotide sequence ID" value="NZ_JAEDAH010000010.1"/>
</dbReference>
<organism evidence="2 3">
    <name type="scientific">Thalassolituus marinus</name>
    <dbReference type="NCBI Taxonomy" id="671053"/>
    <lineage>
        <taxon>Bacteria</taxon>
        <taxon>Pseudomonadati</taxon>
        <taxon>Pseudomonadota</taxon>
        <taxon>Gammaproteobacteria</taxon>
        <taxon>Oceanospirillales</taxon>
        <taxon>Oceanospirillaceae</taxon>
        <taxon>Thalassolituus</taxon>
    </lineage>
</organism>
<dbReference type="PROSITE" id="PS50943">
    <property type="entry name" value="HTH_CROC1"/>
    <property type="match status" value="1"/>
</dbReference>
<dbReference type="Gene3D" id="1.10.260.40">
    <property type="entry name" value="lambda repressor-like DNA-binding domains"/>
    <property type="match status" value="1"/>
</dbReference>
<evidence type="ECO:0000313" key="3">
    <source>
        <dbReference type="Proteomes" id="UP000714380"/>
    </source>
</evidence>
<dbReference type="InterPro" id="IPR010982">
    <property type="entry name" value="Lambda_DNA-bd_dom_sf"/>
</dbReference>
<reference evidence="2 3" key="1">
    <citation type="submission" date="2020-12" db="EMBL/GenBank/DDBJ databases">
        <title>Novel Thalassolituus-related marine hydrocarbonoclastic bacteria mediated algae-derived hydrocarbons mineralization in twilight zone of the northern South China Sea.</title>
        <authorList>
            <person name="Dong C."/>
        </authorList>
    </citation>
    <scope>NUCLEOTIDE SEQUENCE [LARGE SCALE GENOMIC DNA]</scope>
    <source>
        <strain evidence="2 3">IMCC1826</strain>
    </source>
</reference>
<dbReference type="SUPFAM" id="SSF47413">
    <property type="entry name" value="lambda repressor-like DNA-binding domains"/>
    <property type="match status" value="1"/>
</dbReference>
<evidence type="ECO:0000313" key="2">
    <source>
        <dbReference type="EMBL" id="MCA6062459.1"/>
    </source>
</evidence>
<comment type="caution">
    <text evidence="2">The sequence shown here is derived from an EMBL/GenBank/DDBJ whole genome shotgun (WGS) entry which is preliminary data.</text>
</comment>
<keyword evidence="3" id="KW-1185">Reference proteome</keyword>
<dbReference type="Proteomes" id="UP000714380">
    <property type="component" value="Unassembled WGS sequence"/>
</dbReference>
<proteinExistence type="predicted"/>
<dbReference type="Pfam" id="PF01381">
    <property type="entry name" value="HTH_3"/>
    <property type="match status" value="1"/>
</dbReference>
<feature type="domain" description="HTH cro/C1-type" evidence="1">
    <location>
        <begin position="36"/>
        <end position="91"/>
    </location>
</feature>
<dbReference type="EMBL" id="JAEDAH010000010">
    <property type="protein sequence ID" value="MCA6062459.1"/>
    <property type="molecule type" value="Genomic_DNA"/>
</dbReference>
<accession>A0ABS7ZL56</accession>
<dbReference type="SMART" id="SM00530">
    <property type="entry name" value="HTH_XRE"/>
    <property type="match status" value="1"/>
</dbReference>
<name>A0ABS7ZL56_9GAMM</name>
<evidence type="ECO:0000259" key="1">
    <source>
        <dbReference type="PROSITE" id="PS50943"/>
    </source>
</evidence>
<sequence>MTLPAEPMLKDLNRTELLALVESETAAGELSLGAALKILRKHITGLNQAEFAQLCGISRRTLAALEADEGNPTLQTVNQVLKLFGLRLGLTRIYQNRHK</sequence>
<protein>
    <submittedName>
        <fullName evidence="2">Helix-turn-helix domain-containing protein</fullName>
    </submittedName>
</protein>
<dbReference type="CDD" id="cd00093">
    <property type="entry name" value="HTH_XRE"/>
    <property type="match status" value="1"/>
</dbReference>
<gene>
    <name evidence="2" type="ORF">I9W95_02450</name>
</gene>
<dbReference type="InterPro" id="IPR001387">
    <property type="entry name" value="Cro/C1-type_HTH"/>
</dbReference>